<evidence type="ECO:0000313" key="7">
    <source>
        <dbReference type="EMBL" id="BAY87051.1"/>
    </source>
</evidence>
<keyword evidence="8" id="KW-1185">Reference proteome</keyword>
<feature type="binding site" evidence="5">
    <location>
        <position position="203"/>
    </location>
    <ligand>
        <name>Ca(2+)</name>
        <dbReference type="ChEBI" id="CHEBI:29108"/>
    </ligand>
</feature>
<keyword evidence="2" id="KW-0378">Hydrolase</keyword>
<keyword evidence="5" id="KW-0106">Calcium</keyword>
<dbReference type="PANTHER" id="PTHR34218:SF4">
    <property type="entry name" value="ACYL-HOMOSERINE LACTONE ACYLASE QUIP"/>
    <property type="match status" value="1"/>
</dbReference>
<proteinExistence type="inferred from homology"/>
<evidence type="ECO:0000313" key="8">
    <source>
        <dbReference type="Proteomes" id="UP000218418"/>
    </source>
</evidence>
<dbReference type="GO" id="GO:0046872">
    <property type="term" value="F:metal ion binding"/>
    <property type="evidence" value="ECO:0007669"/>
    <property type="project" value="UniProtKB-KW"/>
</dbReference>
<comment type="similarity">
    <text evidence="1">Belongs to the peptidase S45 family.</text>
</comment>
<keyword evidence="6" id="KW-0812">Transmembrane</keyword>
<evidence type="ECO:0000256" key="3">
    <source>
        <dbReference type="ARBA" id="ARBA00023145"/>
    </source>
</evidence>
<dbReference type="Gene3D" id="2.30.120.10">
    <property type="match status" value="1"/>
</dbReference>
<evidence type="ECO:0000256" key="5">
    <source>
        <dbReference type="PIRSR" id="PIRSR001227-2"/>
    </source>
</evidence>
<dbReference type="Gene3D" id="3.60.20.10">
    <property type="entry name" value="Glutamine Phosphoribosylpyrophosphate, subunit 1, domain 1"/>
    <property type="match status" value="1"/>
</dbReference>
<dbReference type="AlphaFoldDB" id="A0A1Z4M0V9"/>
<dbReference type="Gene3D" id="1.10.1400.10">
    <property type="match status" value="1"/>
</dbReference>
<dbReference type="InterPro" id="IPR029055">
    <property type="entry name" value="Ntn_hydrolases_N"/>
</dbReference>
<evidence type="ECO:0000256" key="2">
    <source>
        <dbReference type="ARBA" id="ARBA00022801"/>
    </source>
</evidence>
<evidence type="ECO:0000256" key="4">
    <source>
        <dbReference type="PIRSR" id="PIRSR001227-1"/>
    </source>
</evidence>
<sequence>MNILKKDGYRAVFRNIAILILVLVITLVGLATYTIRKSFPQENGTIAIPGLEGEVKVLRDEWGIAQVYAASDHDLFLAQGYVTAQDRFWQMDFWRHIGTGRLSEMFGESQLEKDKFLRTMGWKKIAEREFAETLDDSTKANLQAYAEGVNAYLEVHQGSALSLEYAVLKLLNRDYHPESWQPIDSILWGKVMAYDLSTNLGDEIERTILLKSFPKSRVDELFPGYPEGFPVILPDFKVAAKEPKQTQKNVENTNLLDSLAIQEITPELKSIAASVSGMEEILGATGMGVGSNSWVISGQRTATGKPILADDPHLAVQMPSIWYEIGLHCTTDITANCPYNVTGFSFPGVPGIIVGHNNRIAWGVTNVMSDTMDLYIEKINPQNPNQYEMNGKWVDMQLVKEEIQVASQEPVSQVVRYTQHGPILSDVFSPLQKFDKNSSVEVPNNYAVSLRWNALEPSRLIAATQEINRAQNWQDFRTAASKFEIAAQNLIYADVDGNIGYQMPGKTPIRKKGDGRYPVPGWDNQYEWQGYIDFEELPHSFNPQQGYIITANNAVVDESYPYIITKDWVRGYRAKRIDEIISHTKSPLSLADIELIQADNLDLNARDLMPILESISFDDYRVENARQLLLNWDFKLKIESPESTIFETFWKKLLTLTFNDELPQDYRPDGSDRWYTVVKNLAAQPNNLWWDNRNTSEQENRDEIFKLAFVEAVEELENSLGSNPEKWNWGKLHQINFRNVTLGKSGVFLIEKLFNRGTYKAAGDGETVNANRWKANESSFEVTHIPSFRMILDLAKFDNSQAIHSTGQSGHAFNRHYTDMIESWRNVQYHSILWEDEKIDKKAKSTLVLIPTQLSINN</sequence>
<gene>
    <name evidence="7" type="ORF">NIES267_65620</name>
</gene>
<feature type="binding site" evidence="5">
    <location>
        <position position="370"/>
    </location>
    <ligand>
        <name>Ca(2+)</name>
        <dbReference type="ChEBI" id="CHEBI:29108"/>
    </ligand>
</feature>
<keyword evidence="6" id="KW-1133">Transmembrane helix</keyword>
<dbReference type="SUPFAM" id="SSF56235">
    <property type="entry name" value="N-terminal nucleophile aminohydrolases (Ntn hydrolases)"/>
    <property type="match status" value="1"/>
</dbReference>
<organism evidence="7 8">
    <name type="scientific">Calothrix parasitica NIES-267</name>
    <dbReference type="NCBI Taxonomy" id="1973488"/>
    <lineage>
        <taxon>Bacteria</taxon>
        <taxon>Bacillati</taxon>
        <taxon>Cyanobacteriota</taxon>
        <taxon>Cyanophyceae</taxon>
        <taxon>Nostocales</taxon>
        <taxon>Calotrichaceae</taxon>
        <taxon>Calothrix</taxon>
    </lineage>
</organism>
<keyword evidence="3" id="KW-0865">Zymogen</keyword>
<protein>
    <submittedName>
        <fullName evidence="7">Putative penicillin amidase</fullName>
    </submittedName>
</protein>
<dbReference type="Proteomes" id="UP000218418">
    <property type="component" value="Chromosome"/>
</dbReference>
<dbReference type="Gene3D" id="1.10.439.10">
    <property type="entry name" value="Penicillin Amidohydrolase, domain 1"/>
    <property type="match status" value="1"/>
</dbReference>
<reference evidence="7 8" key="1">
    <citation type="submission" date="2017-06" db="EMBL/GenBank/DDBJ databases">
        <title>Genome sequencing of cyanobaciteial culture collection at National Institute for Environmental Studies (NIES).</title>
        <authorList>
            <person name="Hirose Y."/>
            <person name="Shimura Y."/>
            <person name="Fujisawa T."/>
            <person name="Nakamura Y."/>
            <person name="Kawachi M."/>
        </authorList>
    </citation>
    <scope>NUCLEOTIDE SEQUENCE [LARGE SCALE GENOMIC DNA]</scope>
    <source>
        <strain evidence="7 8">NIES-267</strain>
    </source>
</reference>
<dbReference type="OrthoDB" id="9759796at2"/>
<dbReference type="PIRSF" id="PIRSF001227">
    <property type="entry name" value="Pen_acylase"/>
    <property type="match status" value="1"/>
</dbReference>
<comment type="cofactor">
    <cofactor evidence="5">
        <name>Ca(2+)</name>
        <dbReference type="ChEBI" id="CHEBI:29108"/>
    </cofactor>
    <text evidence="5">Binds 1 Ca(2+) ion per dimer.</text>
</comment>
<dbReference type="InterPro" id="IPR014395">
    <property type="entry name" value="Pen/GL7ACA/AHL_acylase"/>
</dbReference>
<keyword evidence="5" id="KW-0479">Metal-binding</keyword>
<dbReference type="InterPro" id="IPR023343">
    <property type="entry name" value="Penicillin_amidase_dom1"/>
</dbReference>
<accession>A0A1Z4M0V9</accession>
<feature type="binding site" evidence="5">
    <location>
        <position position="373"/>
    </location>
    <ligand>
        <name>Ca(2+)</name>
        <dbReference type="ChEBI" id="CHEBI:29108"/>
    </ligand>
</feature>
<dbReference type="GO" id="GO:0016811">
    <property type="term" value="F:hydrolase activity, acting on carbon-nitrogen (but not peptide) bonds, in linear amides"/>
    <property type="evidence" value="ECO:0007669"/>
    <property type="project" value="InterPro"/>
</dbReference>
<dbReference type="EMBL" id="AP018227">
    <property type="protein sequence ID" value="BAY87051.1"/>
    <property type="molecule type" value="Genomic_DNA"/>
</dbReference>
<evidence type="ECO:0000256" key="6">
    <source>
        <dbReference type="SAM" id="Phobius"/>
    </source>
</evidence>
<dbReference type="CDD" id="cd03747">
    <property type="entry name" value="Ntn_PGA_like"/>
    <property type="match status" value="1"/>
</dbReference>
<name>A0A1Z4M0V9_9CYAN</name>
<keyword evidence="6" id="KW-0472">Membrane</keyword>
<feature type="active site" description="Nucleophile" evidence="4">
    <location>
        <position position="291"/>
    </location>
</feature>
<dbReference type="GO" id="GO:0017000">
    <property type="term" value="P:antibiotic biosynthetic process"/>
    <property type="evidence" value="ECO:0007669"/>
    <property type="project" value="InterPro"/>
</dbReference>
<dbReference type="InterPro" id="IPR002692">
    <property type="entry name" value="S45"/>
</dbReference>
<feature type="transmembrane region" description="Helical" evidence="6">
    <location>
        <begin position="12"/>
        <end position="33"/>
    </location>
</feature>
<dbReference type="Pfam" id="PF01804">
    <property type="entry name" value="Penicil_amidase"/>
    <property type="match status" value="1"/>
</dbReference>
<dbReference type="InterPro" id="IPR043146">
    <property type="entry name" value="Penicillin_amidase_N_B-knob"/>
</dbReference>
<evidence type="ECO:0000256" key="1">
    <source>
        <dbReference type="ARBA" id="ARBA00006586"/>
    </source>
</evidence>
<dbReference type="InterPro" id="IPR043147">
    <property type="entry name" value="Penicillin_amidase_A-knob"/>
</dbReference>
<dbReference type="PANTHER" id="PTHR34218">
    <property type="entry name" value="PEPTIDASE S45 PENICILLIN AMIDASE"/>
    <property type="match status" value="1"/>
</dbReference>